<evidence type="ECO:0000313" key="2">
    <source>
        <dbReference type="EMBL" id="OLQ07715.1"/>
    </source>
</evidence>
<comment type="caution">
    <text evidence="2">The sequence shown here is derived from an EMBL/GenBank/DDBJ whole genome shotgun (WGS) entry which is preliminary data.</text>
</comment>
<dbReference type="OrthoDB" id="10307583at2759"/>
<dbReference type="Proteomes" id="UP000186817">
    <property type="component" value="Unassembled WGS sequence"/>
</dbReference>
<protein>
    <submittedName>
        <fullName evidence="2">Uncharacterized protein</fullName>
    </submittedName>
</protein>
<feature type="compositionally biased region" description="Basic and acidic residues" evidence="1">
    <location>
        <begin position="282"/>
        <end position="291"/>
    </location>
</feature>
<feature type="compositionally biased region" description="Basic and acidic residues" evidence="1">
    <location>
        <begin position="254"/>
        <end position="275"/>
    </location>
</feature>
<feature type="region of interest" description="Disordered" evidence="1">
    <location>
        <begin position="254"/>
        <end position="316"/>
    </location>
</feature>
<keyword evidence="3" id="KW-1185">Reference proteome</keyword>
<evidence type="ECO:0000256" key="1">
    <source>
        <dbReference type="SAM" id="MobiDB-lite"/>
    </source>
</evidence>
<accession>A0A1Q9EJX1</accession>
<organism evidence="2 3">
    <name type="scientific">Symbiodinium microadriaticum</name>
    <name type="common">Dinoflagellate</name>
    <name type="synonym">Zooxanthella microadriatica</name>
    <dbReference type="NCBI Taxonomy" id="2951"/>
    <lineage>
        <taxon>Eukaryota</taxon>
        <taxon>Sar</taxon>
        <taxon>Alveolata</taxon>
        <taxon>Dinophyceae</taxon>
        <taxon>Suessiales</taxon>
        <taxon>Symbiodiniaceae</taxon>
        <taxon>Symbiodinium</taxon>
    </lineage>
</organism>
<evidence type="ECO:0000313" key="3">
    <source>
        <dbReference type="Proteomes" id="UP000186817"/>
    </source>
</evidence>
<sequence length="316" mass="36337">MLCSFLCELELVLNFYADQHLRVICGHLLHVLFRVAVLDVHGNVVKRSYRFEPPSYILTIGPSMDPVLRHIRGSYRWSDGGTFSNEWLGRIRIGALWVGWWISPSADADTAWARGPDQREPPPHWYIPISATQVHHDVRLTRKVEQVEGYLSCSIRRIAPSHESFWGNANPAIVRKTAGTEQKAQHLKEDRAVLELRKVIQILAKATPENLHEVQKELDDCMREHLEDTGLQKERIKKESDKCLDEAIKRIEKSNEEDLKRKKEQKDRTKSESDKCLQQAVKRVEEQKEAGGCKGLTREGQPPRYGTCHVRSGSHR</sequence>
<dbReference type="EMBL" id="LSRX01000133">
    <property type="protein sequence ID" value="OLQ07715.1"/>
    <property type="molecule type" value="Genomic_DNA"/>
</dbReference>
<gene>
    <name evidence="2" type="ORF">AK812_SmicGene8849</name>
</gene>
<proteinExistence type="predicted"/>
<name>A0A1Q9EJX1_SYMMI</name>
<reference evidence="2 3" key="1">
    <citation type="submission" date="2016-02" db="EMBL/GenBank/DDBJ databases">
        <title>Genome analysis of coral dinoflagellate symbionts highlights evolutionary adaptations to a symbiotic lifestyle.</title>
        <authorList>
            <person name="Aranda M."/>
            <person name="Li Y."/>
            <person name="Liew Y.J."/>
            <person name="Baumgarten S."/>
            <person name="Simakov O."/>
            <person name="Wilson M."/>
            <person name="Piel J."/>
            <person name="Ashoor H."/>
            <person name="Bougouffa S."/>
            <person name="Bajic V.B."/>
            <person name="Ryu T."/>
            <person name="Ravasi T."/>
            <person name="Bayer T."/>
            <person name="Micklem G."/>
            <person name="Kim H."/>
            <person name="Bhak J."/>
            <person name="Lajeunesse T.C."/>
            <person name="Voolstra C.R."/>
        </authorList>
    </citation>
    <scope>NUCLEOTIDE SEQUENCE [LARGE SCALE GENOMIC DNA]</scope>
    <source>
        <strain evidence="2 3">CCMP2467</strain>
    </source>
</reference>
<dbReference type="AlphaFoldDB" id="A0A1Q9EJX1"/>